<dbReference type="Pfam" id="PF00226">
    <property type="entry name" value="DnaJ"/>
    <property type="match status" value="1"/>
</dbReference>
<comment type="cofactor">
    <cofactor evidence="8">
        <name>Zn(2+)</name>
        <dbReference type="ChEBI" id="CHEBI:29105"/>
    </cofactor>
    <text evidence="8">Binds 2 Zn(2+) ions per monomer.</text>
</comment>
<evidence type="ECO:0000256" key="3">
    <source>
        <dbReference type="ARBA" id="ARBA00022737"/>
    </source>
</evidence>
<dbReference type="RefSeq" id="WP_169066414.1">
    <property type="nucleotide sequence ID" value="NZ_SPMY01000025.1"/>
</dbReference>
<comment type="caution">
    <text evidence="13">The sequence shown here is derived from an EMBL/GenBank/DDBJ whole genome shotgun (WGS) entry which is preliminary data.</text>
</comment>
<feature type="domain" description="CR-type" evidence="12">
    <location>
        <begin position="132"/>
        <end position="207"/>
    </location>
</feature>
<evidence type="ECO:0000256" key="10">
    <source>
        <dbReference type="SAM" id="MobiDB-lite"/>
    </source>
</evidence>
<dbReference type="InterPro" id="IPR036410">
    <property type="entry name" value="HSP_DnaJ_Cys-rich_dom_sf"/>
</dbReference>
<dbReference type="PRINTS" id="PR00625">
    <property type="entry name" value="JDOMAIN"/>
</dbReference>
<dbReference type="InterPro" id="IPR012724">
    <property type="entry name" value="DnaJ"/>
</dbReference>
<reference evidence="13 14" key="1">
    <citation type="submission" date="2019-03" db="EMBL/GenBank/DDBJ databases">
        <title>Metabolic reconstructions from genomes of highly enriched 'Candidatus Accumulibacter' and 'Candidatus Competibacter' bioreactor populations.</title>
        <authorList>
            <person name="Annavajhala M.K."/>
            <person name="Welles L."/>
            <person name="Abbas B."/>
            <person name="Sorokin D."/>
            <person name="Park H."/>
            <person name="Van Loosdrecht M."/>
            <person name="Chandran K."/>
        </authorList>
    </citation>
    <scope>NUCLEOTIDE SEQUENCE [LARGE SCALE GENOMIC DNA]</scope>
    <source>
        <strain evidence="13 14">SBR_S</strain>
    </source>
</reference>
<feature type="binding site" evidence="8">
    <location>
        <position position="181"/>
    </location>
    <ligand>
        <name>Zn(2+)</name>
        <dbReference type="ChEBI" id="CHEBI:29105"/>
        <label>2</label>
    </ligand>
</feature>
<dbReference type="InterPro" id="IPR036869">
    <property type="entry name" value="J_dom_sf"/>
</dbReference>
<feature type="binding site" evidence="8">
    <location>
        <position position="198"/>
    </location>
    <ligand>
        <name>Zn(2+)</name>
        <dbReference type="ChEBI" id="CHEBI:29105"/>
        <label>1</label>
    </ligand>
</feature>
<comment type="similarity">
    <text evidence="8">Belongs to the DnaJ family.</text>
</comment>
<keyword evidence="4 8" id="KW-0863">Zinc-finger</keyword>
<evidence type="ECO:0000256" key="7">
    <source>
        <dbReference type="ARBA" id="ARBA00023186"/>
    </source>
</evidence>
<feature type="domain" description="J" evidence="11">
    <location>
        <begin position="6"/>
        <end position="85"/>
    </location>
</feature>
<sequence>MTICEDPFAILGVSPEASPADVKRAYRRLAMHWHPDRNPAALAEAEFKRVNAAYELFLDPQRLAEWRQAQAASEAGERRQREGKGSASKARESKGDGSSSGARKAAGKQNEQSAGEDLTQALTLTFEEAALGCRKTIALVQGVRCASCRSSGRVQHRNSVPCKHCSGCGRLSQGGGETRICTSCGGRGFLRETDCPDCSGSGWLHQPRTLSVTVPAGLLAGERLRLAGQAPLPAGSGGGGSDAGKAGDLYLEIKLAAHPLFVLHGRDVHCQVPVSAYRLLCGGRIEVPSLGGTTTLELSTDPQQPLEYRLPGQGWPAKGRHKAGDLLLQLQRIQPQSVSAPDVELLERLEQRLAGDLARRAPELAVWEAAMRARRKLAGA</sequence>
<dbReference type="PANTHER" id="PTHR43096">
    <property type="entry name" value="DNAJ HOMOLOG 1, MITOCHONDRIAL-RELATED"/>
    <property type="match status" value="1"/>
</dbReference>
<dbReference type="CDD" id="cd06257">
    <property type="entry name" value="DnaJ"/>
    <property type="match status" value="1"/>
</dbReference>
<dbReference type="InterPro" id="IPR002939">
    <property type="entry name" value="DnaJ_C"/>
</dbReference>
<feature type="binding site" evidence="8">
    <location>
        <position position="148"/>
    </location>
    <ligand>
        <name>Zn(2+)</name>
        <dbReference type="ChEBI" id="CHEBI:29105"/>
        <label>1</label>
    </ligand>
</feature>
<gene>
    <name evidence="8" type="primary">dnaJ</name>
    <name evidence="13" type="ORF">E4Q23_09390</name>
</gene>
<dbReference type="EMBL" id="SPMY01000025">
    <property type="protein sequence ID" value="NMQ27953.1"/>
    <property type="molecule type" value="Genomic_DNA"/>
</dbReference>
<keyword evidence="14" id="KW-1185">Reference proteome</keyword>
<feature type="binding site" evidence="8">
    <location>
        <position position="162"/>
    </location>
    <ligand>
        <name>Zn(2+)</name>
        <dbReference type="ChEBI" id="CHEBI:29105"/>
        <label>2</label>
    </ligand>
</feature>
<dbReference type="HAMAP" id="MF_01152">
    <property type="entry name" value="DnaJ"/>
    <property type="match status" value="1"/>
</dbReference>
<dbReference type="PANTHER" id="PTHR43096:SF52">
    <property type="entry name" value="DNAJ HOMOLOG 1, MITOCHONDRIAL-RELATED"/>
    <property type="match status" value="1"/>
</dbReference>
<evidence type="ECO:0000259" key="12">
    <source>
        <dbReference type="PROSITE" id="PS51188"/>
    </source>
</evidence>
<keyword evidence="3 8" id="KW-0677">Repeat</keyword>
<dbReference type="InterPro" id="IPR001623">
    <property type="entry name" value="DnaJ_domain"/>
</dbReference>
<evidence type="ECO:0000256" key="4">
    <source>
        <dbReference type="ARBA" id="ARBA00022771"/>
    </source>
</evidence>
<feature type="zinc finger region" description="CR-type" evidence="9">
    <location>
        <begin position="132"/>
        <end position="207"/>
    </location>
</feature>
<keyword evidence="5 8" id="KW-0862">Zinc</keyword>
<keyword evidence="7 8" id="KW-0143">Chaperone</keyword>
<dbReference type="InterPro" id="IPR008971">
    <property type="entry name" value="HSP40/DnaJ_pept-bd"/>
</dbReference>
<dbReference type="Gene3D" id="1.10.287.110">
    <property type="entry name" value="DnaJ domain"/>
    <property type="match status" value="1"/>
</dbReference>
<evidence type="ECO:0000256" key="9">
    <source>
        <dbReference type="PROSITE-ProRule" id="PRU00546"/>
    </source>
</evidence>
<dbReference type="Gene3D" id="2.60.260.20">
    <property type="entry name" value="Urease metallochaperone UreE, N-terminal domain"/>
    <property type="match status" value="2"/>
</dbReference>
<feature type="binding site" evidence="8">
    <location>
        <position position="195"/>
    </location>
    <ligand>
        <name>Zn(2+)</name>
        <dbReference type="ChEBI" id="CHEBI:29105"/>
        <label>1</label>
    </ligand>
</feature>
<keyword evidence="8" id="KW-0963">Cytoplasm</keyword>
<evidence type="ECO:0000256" key="1">
    <source>
        <dbReference type="ARBA" id="ARBA00022705"/>
    </source>
</evidence>
<keyword evidence="6 8" id="KW-0346">Stress response</keyword>
<dbReference type="SUPFAM" id="SSF46565">
    <property type="entry name" value="Chaperone J-domain"/>
    <property type="match status" value="1"/>
</dbReference>
<feature type="binding site" evidence="8">
    <location>
        <position position="184"/>
    </location>
    <ligand>
        <name>Zn(2+)</name>
        <dbReference type="ChEBI" id="CHEBI:29105"/>
        <label>2</label>
    </ligand>
</feature>
<dbReference type="Proteomes" id="UP000749010">
    <property type="component" value="Unassembled WGS sequence"/>
</dbReference>
<dbReference type="SMART" id="SM00271">
    <property type="entry name" value="DnaJ"/>
    <property type="match status" value="1"/>
</dbReference>
<comment type="subunit">
    <text evidence="8">Homodimer.</text>
</comment>
<evidence type="ECO:0000256" key="6">
    <source>
        <dbReference type="ARBA" id="ARBA00023016"/>
    </source>
</evidence>
<comment type="domain">
    <text evidence="8">The J domain is necessary and sufficient to stimulate DnaK ATPase activity. Zinc center 1 plays an important role in the autonomous, DnaK-independent chaperone activity of DnaJ. Zinc center 2 is essential for interaction with DnaK and for DnaJ activity.</text>
</comment>
<evidence type="ECO:0000256" key="8">
    <source>
        <dbReference type="HAMAP-Rule" id="MF_01152"/>
    </source>
</evidence>
<feature type="compositionally biased region" description="Basic and acidic residues" evidence="10">
    <location>
        <begin position="75"/>
        <end position="95"/>
    </location>
</feature>
<dbReference type="Gene3D" id="2.10.230.10">
    <property type="entry name" value="Heat shock protein DnaJ, cysteine-rich domain"/>
    <property type="match status" value="1"/>
</dbReference>
<feature type="region of interest" description="Disordered" evidence="10">
    <location>
        <begin position="68"/>
        <end position="114"/>
    </location>
</feature>
<dbReference type="SUPFAM" id="SSF57938">
    <property type="entry name" value="DnaJ/Hsp40 cysteine-rich domain"/>
    <property type="match status" value="1"/>
</dbReference>
<evidence type="ECO:0000313" key="14">
    <source>
        <dbReference type="Proteomes" id="UP000749010"/>
    </source>
</evidence>
<keyword evidence="2 8" id="KW-0479">Metal-binding</keyword>
<comment type="function">
    <text evidence="8">Participates actively in the response to hyperosmotic and heat shock by preventing the aggregation of stress-denatured proteins and by disaggregating proteins, also in an autonomous, DnaK-independent fashion. Unfolded proteins bind initially to DnaJ; upon interaction with the DnaJ-bound protein, DnaK hydrolyzes its bound ATP, resulting in the formation of a stable complex. GrpE releases ADP from DnaK; ATP binding to DnaK triggers the release of the substrate protein, thus completing the reaction cycle. Several rounds of ATP-dependent interactions between DnaJ, DnaK and GrpE are required for fully efficient folding. Also involved, together with DnaK and GrpE, in the DNA replication of plasmids through activation of initiation proteins.</text>
</comment>
<accession>A0ABX1TXI5</accession>
<name>A0ABX1TXI5_9PROT</name>
<dbReference type="InterPro" id="IPR001305">
    <property type="entry name" value="HSP_DnaJ_Cys-rich_dom"/>
</dbReference>
<protein>
    <recommendedName>
        <fullName evidence="8">Chaperone protein DnaJ</fullName>
    </recommendedName>
</protein>
<comment type="caution">
    <text evidence="8">Lacks conserved residue(s) required for the propagation of feature annotation.</text>
</comment>
<dbReference type="Pfam" id="PF01556">
    <property type="entry name" value="DnaJ_C"/>
    <property type="match status" value="1"/>
</dbReference>
<dbReference type="CDD" id="cd10747">
    <property type="entry name" value="DnaJ_C"/>
    <property type="match status" value="1"/>
</dbReference>
<dbReference type="PROSITE" id="PS50076">
    <property type="entry name" value="DNAJ_2"/>
    <property type="match status" value="1"/>
</dbReference>
<comment type="subcellular location">
    <subcellularLocation>
        <location evidence="8">Cytoplasm</location>
    </subcellularLocation>
</comment>
<keyword evidence="1 8" id="KW-0235">DNA replication</keyword>
<feature type="binding site" evidence="8">
    <location>
        <position position="165"/>
    </location>
    <ligand>
        <name>Zn(2+)</name>
        <dbReference type="ChEBI" id="CHEBI:29105"/>
        <label>2</label>
    </ligand>
</feature>
<dbReference type="SUPFAM" id="SSF49493">
    <property type="entry name" value="HSP40/DnaJ peptide-binding domain"/>
    <property type="match status" value="2"/>
</dbReference>
<organism evidence="13 14">
    <name type="scientific">Candidatus Accumulibacter phosphatis</name>
    <dbReference type="NCBI Taxonomy" id="327160"/>
    <lineage>
        <taxon>Bacteria</taxon>
        <taxon>Pseudomonadati</taxon>
        <taxon>Pseudomonadota</taxon>
        <taxon>Betaproteobacteria</taxon>
        <taxon>Candidatus Accumulibacter</taxon>
    </lineage>
</organism>
<feature type="binding site" evidence="8">
    <location>
        <position position="145"/>
    </location>
    <ligand>
        <name>Zn(2+)</name>
        <dbReference type="ChEBI" id="CHEBI:29105"/>
        <label>1</label>
    </ligand>
</feature>
<evidence type="ECO:0000259" key="11">
    <source>
        <dbReference type="PROSITE" id="PS50076"/>
    </source>
</evidence>
<evidence type="ECO:0000256" key="2">
    <source>
        <dbReference type="ARBA" id="ARBA00022723"/>
    </source>
</evidence>
<evidence type="ECO:0000256" key="5">
    <source>
        <dbReference type="ARBA" id="ARBA00022833"/>
    </source>
</evidence>
<evidence type="ECO:0000313" key="13">
    <source>
        <dbReference type="EMBL" id="NMQ27953.1"/>
    </source>
</evidence>
<proteinExistence type="inferred from homology"/>
<dbReference type="PROSITE" id="PS51188">
    <property type="entry name" value="ZF_CR"/>
    <property type="match status" value="1"/>
</dbReference>